<evidence type="ECO:0000313" key="2">
    <source>
        <dbReference type="EMBL" id="EEZ60817.1"/>
    </source>
</evidence>
<keyword evidence="3" id="KW-1185">Reference proteome</keyword>
<dbReference type="EMBL" id="ACUX02000016">
    <property type="protein sequence ID" value="EEZ60817.1"/>
    <property type="molecule type" value="Genomic_DNA"/>
</dbReference>
<proteinExistence type="predicted"/>
<comment type="caution">
    <text evidence="2">The sequence shown here is derived from an EMBL/GenBank/DDBJ whole genome shotgun (WGS) entry which is preliminary data.</text>
</comment>
<sequence length="59" mass="6804">MHRDPLSSPFPRCRRRPLKTDGSHPLSEPSVFFMRGRSRGHRGLSEASAPLPHFRLHLM</sequence>
<organism evidence="2 3">
    <name type="scientific">Slackia exigua (strain ATCC 700122 / DSM 15923 / CIP 105133 / JCM 11022 / KCTC 5966 / S-7)</name>
    <dbReference type="NCBI Taxonomy" id="649764"/>
    <lineage>
        <taxon>Bacteria</taxon>
        <taxon>Bacillati</taxon>
        <taxon>Actinomycetota</taxon>
        <taxon>Coriobacteriia</taxon>
        <taxon>Eggerthellales</taxon>
        <taxon>Eggerthellaceae</taxon>
        <taxon>Slackia</taxon>
    </lineage>
</organism>
<gene>
    <name evidence="2" type="ORF">HMPREF0762_01625</name>
</gene>
<dbReference type="STRING" id="649764.HMPREF0762_01625"/>
<protein>
    <submittedName>
        <fullName evidence="2">Uncharacterized protein</fullName>
    </submittedName>
</protein>
<accession>D0WIF1</accession>
<evidence type="ECO:0000256" key="1">
    <source>
        <dbReference type="SAM" id="MobiDB-lite"/>
    </source>
</evidence>
<dbReference type="Proteomes" id="UP000006001">
    <property type="component" value="Unassembled WGS sequence"/>
</dbReference>
<name>D0WIF1_SLAES</name>
<dbReference type="HOGENOM" id="CLU_2958332_0_0_11"/>
<dbReference type="AlphaFoldDB" id="D0WIF1"/>
<evidence type="ECO:0000313" key="3">
    <source>
        <dbReference type="Proteomes" id="UP000006001"/>
    </source>
</evidence>
<reference evidence="2" key="1">
    <citation type="submission" date="2009-10" db="EMBL/GenBank/DDBJ databases">
        <authorList>
            <person name="Weinstock G."/>
            <person name="Sodergren E."/>
            <person name="Clifton S."/>
            <person name="Fulton L."/>
            <person name="Fulton B."/>
            <person name="Courtney L."/>
            <person name="Fronick C."/>
            <person name="Harrison M."/>
            <person name="Strong C."/>
            <person name="Farmer C."/>
            <person name="Delahaunty K."/>
            <person name="Markovic C."/>
            <person name="Hall O."/>
            <person name="Minx P."/>
            <person name="Tomlinson C."/>
            <person name="Mitreva M."/>
            <person name="Nelson J."/>
            <person name="Hou S."/>
            <person name="Wollam A."/>
            <person name="Pepin K.H."/>
            <person name="Johnson M."/>
            <person name="Bhonagiri V."/>
            <person name="Nash W.E."/>
            <person name="Warren W."/>
            <person name="Chinwalla A."/>
            <person name="Mardis E.R."/>
            <person name="Wilson R.K."/>
        </authorList>
    </citation>
    <scope>NUCLEOTIDE SEQUENCE [LARGE SCALE GENOMIC DNA]</scope>
    <source>
        <strain evidence="2">ATCC 700122</strain>
    </source>
</reference>
<feature type="region of interest" description="Disordered" evidence="1">
    <location>
        <begin position="1"/>
        <end position="31"/>
    </location>
</feature>